<dbReference type="EMBL" id="RBIN01000011">
    <property type="protein sequence ID" value="RKQ95771.1"/>
    <property type="molecule type" value="Genomic_DNA"/>
</dbReference>
<comment type="caution">
    <text evidence="1">The sequence shown here is derived from an EMBL/GenBank/DDBJ whole genome shotgun (WGS) entry which is preliminary data.</text>
</comment>
<proteinExistence type="predicted"/>
<gene>
    <name evidence="1" type="ORF">C7446_3149</name>
</gene>
<evidence type="ECO:0000313" key="2">
    <source>
        <dbReference type="Proteomes" id="UP000281975"/>
    </source>
</evidence>
<sequence length="73" mass="8575">MECDTIMEQVREKMQPRGTLCETGALTIIRDGEVHRYERAMLLTFEEVEQLQEALASRHCAWRFQREPGPQHS</sequence>
<accession>A0A420WTJ3</accession>
<keyword evidence="2" id="KW-1185">Reference proteome</keyword>
<protein>
    <submittedName>
        <fullName evidence="1">Uncharacterized protein</fullName>
    </submittedName>
</protein>
<organism evidence="1 2">
    <name type="scientific">Kushneria sinocarnis</name>
    <dbReference type="NCBI Taxonomy" id="595502"/>
    <lineage>
        <taxon>Bacteria</taxon>
        <taxon>Pseudomonadati</taxon>
        <taxon>Pseudomonadota</taxon>
        <taxon>Gammaproteobacteria</taxon>
        <taxon>Oceanospirillales</taxon>
        <taxon>Halomonadaceae</taxon>
        <taxon>Kushneria</taxon>
    </lineage>
</organism>
<name>A0A420WTJ3_9GAMM</name>
<dbReference type="Proteomes" id="UP000281975">
    <property type="component" value="Unassembled WGS sequence"/>
</dbReference>
<evidence type="ECO:0000313" key="1">
    <source>
        <dbReference type="EMBL" id="RKQ95771.1"/>
    </source>
</evidence>
<dbReference type="OrthoDB" id="9889879at2"/>
<dbReference type="AlphaFoldDB" id="A0A420WTJ3"/>
<reference evidence="1 2" key="1">
    <citation type="submission" date="2018-10" db="EMBL/GenBank/DDBJ databases">
        <title>Genomic Encyclopedia of Type Strains, Phase IV (KMG-IV): sequencing the most valuable type-strain genomes for metagenomic binning, comparative biology and taxonomic classification.</title>
        <authorList>
            <person name="Goeker M."/>
        </authorList>
    </citation>
    <scope>NUCLEOTIDE SEQUENCE [LARGE SCALE GENOMIC DNA]</scope>
    <source>
        <strain evidence="1 2">DSM 23229</strain>
    </source>
</reference>